<evidence type="ECO:0000256" key="5">
    <source>
        <dbReference type="ARBA" id="ARBA00023136"/>
    </source>
</evidence>
<dbReference type="OrthoDB" id="3402829at2"/>
<name>A0A1B7LXD1_9MICC</name>
<dbReference type="Proteomes" id="UP000078292">
    <property type="component" value="Unassembled WGS sequence"/>
</dbReference>
<gene>
    <name evidence="7" type="ORF">A6F49_13730</name>
</gene>
<keyword evidence="4 6" id="KW-1133">Transmembrane helix</keyword>
<evidence type="ECO:0000313" key="7">
    <source>
        <dbReference type="EMBL" id="OAV59823.1"/>
    </source>
</evidence>
<reference evidence="7 8" key="1">
    <citation type="submission" date="2016-04" db="EMBL/GenBank/DDBJ databases">
        <title>First whole genome shotgun sequence of the bacterium Enteractinococcus sp. strain UASWS1574.</title>
        <authorList>
            <person name="Crovadore J."/>
            <person name="Chablais R."/>
            <person name="Lefort F."/>
        </authorList>
    </citation>
    <scope>NUCLEOTIDE SEQUENCE [LARGE SCALE GENOMIC DNA]</scope>
    <source>
        <strain evidence="7 8">UASWS1574</strain>
    </source>
</reference>
<proteinExistence type="predicted"/>
<dbReference type="STRING" id="1837282.A6F49_13730"/>
<evidence type="ECO:0000256" key="1">
    <source>
        <dbReference type="ARBA" id="ARBA00004651"/>
    </source>
</evidence>
<evidence type="ECO:0000256" key="4">
    <source>
        <dbReference type="ARBA" id="ARBA00022989"/>
    </source>
</evidence>
<sequence>MSGIDFGMALLAVCMVAIAIRLITAPLDADRAVAGDLLMFAFAGMVALLGIDLLGDYFFDIILVASVVGFLSAISLARALTRGRR</sequence>
<dbReference type="EMBL" id="LXEY01000021">
    <property type="protein sequence ID" value="OAV59823.1"/>
    <property type="molecule type" value="Genomic_DNA"/>
</dbReference>
<evidence type="ECO:0000256" key="3">
    <source>
        <dbReference type="ARBA" id="ARBA00022692"/>
    </source>
</evidence>
<feature type="transmembrane region" description="Helical" evidence="6">
    <location>
        <begin position="6"/>
        <end position="25"/>
    </location>
</feature>
<dbReference type="GO" id="GO:0015075">
    <property type="term" value="F:monoatomic ion transmembrane transporter activity"/>
    <property type="evidence" value="ECO:0007669"/>
    <property type="project" value="InterPro"/>
</dbReference>
<comment type="subcellular location">
    <subcellularLocation>
        <location evidence="1">Cell membrane</location>
        <topology evidence="1">Multi-pass membrane protein</topology>
    </subcellularLocation>
</comment>
<feature type="transmembrane region" description="Helical" evidence="6">
    <location>
        <begin position="32"/>
        <end position="51"/>
    </location>
</feature>
<keyword evidence="2" id="KW-1003">Cell membrane</keyword>
<evidence type="ECO:0000256" key="2">
    <source>
        <dbReference type="ARBA" id="ARBA00022475"/>
    </source>
</evidence>
<evidence type="ECO:0000256" key="6">
    <source>
        <dbReference type="SAM" id="Phobius"/>
    </source>
</evidence>
<evidence type="ECO:0000313" key="8">
    <source>
        <dbReference type="Proteomes" id="UP000078292"/>
    </source>
</evidence>
<feature type="transmembrane region" description="Helical" evidence="6">
    <location>
        <begin position="57"/>
        <end position="80"/>
    </location>
</feature>
<organism evidence="7 8">
    <name type="scientific">Enteractinococcus helveticum</name>
    <dbReference type="NCBI Taxonomy" id="1837282"/>
    <lineage>
        <taxon>Bacteria</taxon>
        <taxon>Bacillati</taxon>
        <taxon>Actinomycetota</taxon>
        <taxon>Actinomycetes</taxon>
        <taxon>Micrococcales</taxon>
        <taxon>Micrococcaceae</taxon>
    </lineage>
</organism>
<accession>A0A1B7LXD1</accession>
<keyword evidence="3 6" id="KW-0812">Transmembrane</keyword>
<keyword evidence="8" id="KW-1185">Reference proteome</keyword>
<comment type="caution">
    <text evidence="7">The sequence shown here is derived from an EMBL/GenBank/DDBJ whole genome shotgun (WGS) entry which is preliminary data.</text>
</comment>
<dbReference type="RefSeq" id="WP_043058318.1">
    <property type="nucleotide sequence ID" value="NZ_LXEY01000021.1"/>
</dbReference>
<dbReference type="AlphaFoldDB" id="A0A1B7LXD1"/>
<keyword evidence="5 6" id="KW-0472">Membrane</keyword>
<dbReference type="Pfam" id="PF04066">
    <property type="entry name" value="MrpF_PhaF"/>
    <property type="match status" value="1"/>
</dbReference>
<dbReference type="GO" id="GO:0005886">
    <property type="term" value="C:plasma membrane"/>
    <property type="evidence" value="ECO:0007669"/>
    <property type="project" value="UniProtKB-SubCell"/>
</dbReference>
<dbReference type="InterPro" id="IPR007208">
    <property type="entry name" value="MrpF/PhaF-like"/>
</dbReference>
<protein>
    <submittedName>
        <fullName evidence="7">Pesticidal protein Cry26Aa</fullName>
    </submittedName>
</protein>